<dbReference type="InterPro" id="IPR004827">
    <property type="entry name" value="bZIP"/>
</dbReference>
<dbReference type="GO" id="GO:0005634">
    <property type="term" value="C:nucleus"/>
    <property type="evidence" value="ECO:0007669"/>
    <property type="project" value="UniProtKB-SubCell"/>
</dbReference>
<evidence type="ECO:0000313" key="8">
    <source>
        <dbReference type="EMBL" id="BAF08072.2"/>
    </source>
</evidence>
<dbReference type="SUPFAM" id="SSF57959">
    <property type="entry name" value="Leucine zipper domain"/>
    <property type="match status" value="1"/>
</dbReference>
<reference evidence="9" key="2">
    <citation type="journal article" date="2008" name="Nucleic Acids Res.">
        <title>The rice annotation project database (RAP-DB): 2008 update.</title>
        <authorList>
            <consortium name="The rice annotation project (RAP)"/>
        </authorList>
    </citation>
    <scope>GENOME REANNOTATION</scope>
    <source>
        <strain evidence="9">cv. Nipponbare</strain>
    </source>
</reference>
<protein>
    <submittedName>
        <fullName evidence="8">Os02g0191600 protein</fullName>
    </submittedName>
</protein>
<evidence type="ECO:0000259" key="7">
    <source>
        <dbReference type="PROSITE" id="PS50217"/>
    </source>
</evidence>
<accession>Q0E366</accession>
<dbReference type="KEGG" id="dosa:Os02g0191600"/>
<evidence type="ECO:0000313" key="9">
    <source>
        <dbReference type="Proteomes" id="UP000000763"/>
    </source>
</evidence>
<keyword evidence="5" id="KW-0539">Nucleus</keyword>
<keyword evidence="2" id="KW-0805">Transcription regulation</keyword>
<sequence>MEKATKMQRQTCLQHKAPNSLKLKSTASFLLHIANLPKSPSLSNMQHDAISNIAYHPSMDFTSFFLPQTDAYSHDLSALLDMAVVDPYISCNGSSITMIPVTEDEANAQPMNHGNDERKKRRLVSNRESARRSRVRKQRRLDELSSQVSELRDTNQRLLVELNHMISKHARIVRENSQLREEASDLQRKLSEMKMEDAEVAAAAAAAPRTLEVA</sequence>
<dbReference type="Gene3D" id="1.20.5.170">
    <property type="match status" value="1"/>
</dbReference>
<dbReference type="HOGENOM" id="CLU_126220_0_0_1"/>
<evidence type="ECO:0000256" key="1">
    <source>
        <dbReference type="ARBA" id="ARBA00004123"/>
    </source>
</evidence>
<proteinExistence type="predicted"/>
<comment type="subcellular location">
    <subcellularLocation>
        <location evidence="1">Nucleus</location>
    </subcellularLocation>
</comment>
<dbReference type="AlphaFoldDB" id="Q0E366"/>
<name>Q0E366_ORYSJ</name>
<dbReference type="Proteomes" id="UP000000763">
    <property type="component" value="Chromosome 2"/>
</dbReference>
<evidence type="ECO:0000256" key="5">
    <source>
        <dbReference type="ARBA" id="ARBA00023242"/>
    </source>
</evidence>
<dbReference type="Pfam" id="PF00170">
    <property type="entry name" value="bZIP_1"/>
    <property type="match status" value="1"/>
</dbReference>
<keyword evidence="3" id="KW-0238">DNA-binding</keyword>
<feature type="domain" description="BZIP" evidence="7">
    <location>
        <begin position="116"/>
        <end position="179"/>
    </location>
</feature>
<evidence type="ECO:0000256" key="3">
    <source>
        <dbReference type="ARBA" id="ARBA00023125"/>
    </source>
</evidence>
<feature type="region of interest" description="Disordered" evidence="6">
    <location>
        <begin position="106"/>
        <end position="139"/>
    </location>
</feature>
<evidence type="ECO:0000256" key="6">
    <source>
        <dbReference type="SAM" id="MobiDB-lite"/>
    </source>
</evidence>
<evidence type="ECO:0000256" key="4">
    <source>
        <dbReference type="ARBA" id="ARBA00023163"/>
    </source>
</evidence>
<keyword evidence="4" id="KW-0804">Transcription</keyword>
<evidence type="ECO:0000256" key="2">
    <source>
        <dbReference type="ARBA" id="ARBA00023015"/>
    </source>
</evidence>
<dbReference type="InterPro" id="IPR044521">
    <property type="entry name" value="AtbZIP8/43"/>
</dbReference>
<dbReference type="SMART" id="SM00338">
    <property type="entry name" value="BRLZ"/>
    <property type="match status" value="1"/>
</dbReference>
<dbReference type="GO" id="GO:0003700">
    <property type="term" value="F:DNA-binding transcription factor activity"/>
    <property type="evidence" value="ECO:0007669"/>
    <property type="project" value="InterPro"/>
</dbReference>
<dbReference type="InterPro" id="IPR046347">
    <property type="entry name" value="bZIP_sf"/>
</dbReference>
<dbReference type="PROSITE" id="PS50217">
    <property type="entry name" value="BZIP"/>
    <property type="match status" value="1"/>
</dbReference>
<reference evidence="8 9" key="1">
    <citation type="journal article" date="2005" name="Nature">
        <title>The map-based sequence of the rice genome.</title>
        <authorList>
            <consortium name="International rice genome sequencing project (IRGSP)"/>
            <person name="Matsumoto T."/>
            <person name="Wu J."/>
            <person name="Kanamori H."/>
            <person name="Katayose Y."/>
            <person name="Fujisawa M."/>
            <person name="Namiki N."/>
            <person name="Mizuno H."/>
            <person name="Yamamoto K."/>
            <person name="Antonio B.A."/>
            <person name="Baba T."/>
            <person name="Sakata K."/>
            <person name="Nagamura Y."/>
            <person name="Aoki H."/>
            <person name="Arikawa K."/>
            <person name="Arita K."/>
            <person name="Bito T."/>
            <person name="Chiden Y."/>
            <person name="Fujitsuka N."/>
            <person name="Fukunaka R."/>
            <person name="Hamada M."/>
            <person name="Harada C."/>
            <person name="Hayashi A."/>
            <person name="Hijishita S."/>
            <person name="Honda M."/>
            <person name="Hosokawa S."/>
            <person name="Ichikawa Y."/>
            <person name="Idonuma A."/>
            <person name="Iijima M."/>
            <person name="Ikeda M."/>
            <person name="Ikeno M."/>
            <person name="Ito K."/>
            <person name="Ito S."/>
            <person name="Ito T."/>
            <person name="Ito Y."/>
            <person name="Ito Y."/>
            <person name="Iwabuchi A."/>
            <person name="Kamiya K."/>
            <person name="Karasawa W."/>
            <person name="Kurita K."/>
            <person name="Katagiri S."/>
            <person name="Kikuta A."/>
            <person name="Kobayashi H."/>
            <person name="Kobayashi N."/>
            <person name="Machita K."/>
            <person name="Maehara T."/>
            <person name="Masukawa M."/>
            <person name="Mizubayashi T."/>
            <person name="Mukai Y."/>
            <person name="Nagasaki H."/>
            <person name="Nagata Y."/>
            <person name="Naito S."/>
            <person name="Nakashima M."/>
            <person name="Nakama Y."/>
            <person name="Nakamichi Y."/>
            <person name="Nakamura M."/>
            <person name="Meguro A."/>
            <person name="Negishi M."/>
            <person name="Ohta I."/>
            <person name="Ohta T."/>
            <person name="Okamoto M."/>
            <person name="Ono N."/>
            <person name="Saji S."/>
            <person name="Sakaguchi M."/>
            <person name="Sakai K."/>
            <person name="Shibata M."/>
            <person name="Shimokawa T."/>
            <person name="Song J."/>
            <person name="Takazaki Y."/>
            <person name="Terasawa K."/>
            <person name="Tsugane M."/>
            <person name="Tsuji K."/>
            <person name="Ueda S."/>
            <person name="Waki K."/>
            <person name="Yamagata H."/>
            <person name="Yamamoto M."/>
            <person name="Yamamoto S."/>
            <person name="Yamane H."/>
            <person name="Yoshiki S."/>
            <person name="Yoshihara R."/>
            <person name="Yukawa K."/>
            <person name="Zhong H."/>
            <person name="Yano M."/>
            <person name="Yuan Q."/>
            <person name="Ouyang S."/>
            <person name="Liu J."/>
            <person name="Jones K.M."/>
            <person name="Gansberger K."/>
            <person name="Moffat K."/>
            <person name="Hill J."/>
            <person name="Bera J."/>
            <person name="Fadrosh D."/>
            <person name="Jin S."/>
            <person name="Johri S."/>
            <person name="Kim M."/>
            <person name="Overton L."/>
            <person name="Reardon M."/>
            <person name="Tsitrin T."/>
            <person name="Vuong H."/>
            <person name="Weaver B."/>
            <person name="Ciecko A."/>
            <person name="Tallon L."/>
            <person name="Jackson J."/>
            <person name="Pai G."/>
            <person name="Aken S.V."/>
            <person name="Utterback T."/>
            <person name="Reidmuller S."/>
            <person name="Feldblyum T."/>
            <person name="Hsiao J."/>
            <person name="Zismann V."/>
            <person name="Iobst S."/>
            <person name="de Vazeille A.R."/>
            <person name="Buell C.R."/>
            <person name="Ying K."/>
            <person name="Li Y."/>
            <person name="Lu T."/>
            <person name="Huang Y."/>
            <person name="Zhao Q."/>
            <person name="Feng Q."/>
            <person name="Zhang L."/>
            <person name="Zhu J."/>
            <person name="Weng Q."/>
            <person name="Mu J."/>
            <person name="Lu Y."/>
            <person name="Fan D."/>
            <person name="Liu Y."/>
            <person name="Guan J."/>
            <person name="Zhang Y."/>
            <person name="Yu S."/>
            <person name="Liu X."/>
            <person name="Zhang Y."/>
            <person name="Hong G."/>
            <person name="Han B."/>
            <person name="Choisne N."/>
            <person name="Demange N."/>
            <person name="Orjeda G."/>
            <person name="Samain S."/>
            <person name="Cattolico L."/>
            <person name="Pelletier E."/>
            <person name="Couloux A."/>
            <person name="Segurens B."/>
            <person name="Wincker P."/>
            <person name="D'Hont A."/>
            <person name="Scarpelli C."/>
            <person name="Weissenbach J."/>
            <person name="Salanoubat M."/>
            <person name="Quetier F."/>
            <person name="Yu Y."/>
            <person name="Kim H.R."/>
            <person name="Rambo T."/>
            <person name="Currie J."/>
            <person name="Collura K."/>
            <person name="Luo M."/>
            <person name="Yang T."/>
            <person name="Ammiraju J.S.S."/>
            <person name="Engler F."/>
            <person name="Soderlund C."/>
            <person name="Wing R.A."/>
            <person name="Palmer L.E."/>
            <person name="de la Bastide M."/>
            <person name="Spiegel L."/>
            <person name="Nascimento L."/>
            <person name="Zutavern T."/>
            <person name="O'Shaughnessy A."/>
            <person name="Dike S."/>
            <person name="Dedhia N."/>
            <person name="Preston R."/>
            <person name="Balija V."/>
            <person name="McCombie W.R."/>
            <person name="Chow T."/>
            <person name="Chen H."/>
            <person name="Chung M."/>
            <person name="Chen C."/>
            <person name="Shaw J."/>
            <person name="Wu H."/>
            <person name="Hsiao K."/>
            <person name="Chao Y."/>
            <person name="Chu M."/>
            <person name="Cheng C."/>
            <person name="Hour A."/>
            <person name="Lee P."/>
            <person name="Lin S."/>
            <person name="Lin Y."/>
            <person name="Liou J."/>
            <person name="Liu S."/>
            <person name="Hsing Y."/>
            <person name="Raghuvanshi S."/>
            <person name="Mohanty A."/>
            <person name="Bharti A.K."/>
            <person name="Gaur A."/>
            <person name="Gupta V."/>
            <person name="Kumar D."/>
            <person name="Ravi V."/>
            <person name="Vij S."/>
            <person name="Kapur A."/>
            <person name="Khurana P."/>
            <person name="Khurana P."/>
            <person name="Khurana J.P."/>
            <person name="Tyagi A.K."/>
            <person name="Gaikwad K."/>
            <person name="Singh A."/>
            <person name="Dalal V."/>
            <person name="Srivastava S."/>
            <person name="Dixit A."/>
            <person name="Pal A.K."/>
            <person name="Ghazi I.A."/>
            <person name="Yadav M."/>
            <person name="Pandit A."/>
            <person name="Bhargava A."/>
            <person name="Sureshbabu K."/>
            <person name="Batra K."/>
            <person name="Sharma T.R."/>
            <person name="Mohapatra T."/>
            <person name="Singh N.K."/>
            <person name="Messing J."/>
            <person name="Nelson A.B."/>
            <person name="Fuks G."/>
            <person name="Kavchok S."/>
            <person name="Keizer G."/>
            <person name="Linton E."/>
            <person name="Llaca V."/>
            <person name="Song R."/>
            <person name="Tanyolac B."/>
            <person name="Young S."/>
            <person name="Ho-Il K."/>
            <person name="Hahn J.H."/>
            <person name="Sangsakoo G."/>
            <person name="Vanavichit A."/>
            <person name="de Mattos Luiz.A.T."/>
            <person name="Zimmer P.D."/>
            <person name="Malone G."/>
            <person name="Dellagostin O."/>
            <person name="de Oliveira A.C."/>
            <person name="Bevan M."/>
            <person name="Bancroft I."/>
            <person name="Minx P."/>
            <person name="Cordum H."/>
            <person name="Wilson R."/>
            <person name="Cheng Z."/>
            <person name="Jin W."/>
            <person name="Jiang J."/>
            <person name="Leong S.A."/>
            <person name="Iwama H."/>
            <person name="Gojobori T."/>
            <person name="Itoh T."/>
            <person name="Niimura Y."/>
            <person name="Fujii Y."/>
            <person name="Habara T."/>
            <person name="Sakai H."/>
            <person name="Sato Y."/>
            <person name="Wilson G."/>
            <person name="Kumar K."/>
            <person name="McCouch S."/>
            <person name="Juretic N."/>
            <person name="Hoen D."/>
            <person name="Wright S."/>
            <person name="Bruskiewich R."/>
            <person name="Bureau T."/>
            <person name="Miyao A."/>
            <person name="Hirochika H."/>
            <person name="Nishikawa T."/>
            <person name="Kadowaki K."/>
            <person name="Sugiura M."/>
            <person name="Burr B."/>
            <person name="Sasaki T."/>
        </authorList>
    </citation>
    <scope>NUCLEOTIDE SEQUENCE [LARGE SCALE GENOMIC DNA]</scope>
    <source>
        <strain evidence="9">cv. Nipponbare</strain>
    </source>
</reference>
<dbReference type="EMBL" id="AP008208">
    <property type="protein sequence ID" value="BAF08072.2"/>
    <property type="molecule type" value="Genomic_DNA"/>
</dbReference>
<organism evidence="8 9">
    <name type="scientific">Oryza sativa subsp. japonica</name>
    <name type="common">Rice</name>
    <dbReference type="NCBI Taxonomy" id="39947"/>
    <lineage>
        <taxon>Eukaryota</taxon>
        <taxon>Viridiplantae</taxon>
        <taxon>Streptophyta</taxon>
        <taxon>Embryophyta</taxon>
        <taxon>Tracheophyta</taxon>
        <taxon>Spermatophyta</taxon>
        <taxon>Magnoliopsida</taxon>
        <taxon>Liliopsida</taxon>
        <taxon>Poales</taxon>
        <taxon>Poaceae</taxon>
        <taxon>BOP clade</taxon>
        <taxon>Oryzoideae</taxon>
        <taxon>Oryzeae</taxon>
        <taxon>Oryzinae</taxon>
        <taxon>Oryza</taxon>
        <taxon>Oryza sativa</taxon>
    </lineage>
</organism>
<dbReference type="PANTHER" id="PTHR46324">
    <property type="entry name" value="BASIC LEUCINE ZIPPER 43-RELATED"/>
    <property type="match status" value="1"/>
</dbReference>
<dbReference type="PROSITE" id="PS00036">
    <property type="entry name" value="BZIP_BASIC"/>
    <property type="match status" value="1"/>
</dbReference>
<gene>
    <name evidence="8" type="ordered locus">Os02g0191600</name>
</gene>
<dbReference type="GO" id="GO:0003677">
    <property type="term" value="F:DNA binding"/>
    <property type="evidence" value="ECO:0007669"/>
    <property type="project" value="UniProtKB-KW"/>
</dbReference>
<dbReference type="FunFam" id="1.20.5.170:FF:000020">
    <property type="entry name" value="BZIP transcription factor"/>
    <property type="match status" value="1"/>
</dbReference>
<dbReference type="PANTHER" id="PTHR46324:SF39">
    <property type="entry name" value="OS02G0191600 PROTEIN"/>
    <property type="match status" value="1"/>
</dbReference>